<reference evidence="2 3" key="1">
    <citation type="submission" date="2023-03" db="EMBL/GenBank/DDBJ databases">
        <title>High recombination rates correlate with genetic variation in Cardiocondyla obscurior ants.</title>
        <authorList>
            <person name="Errbii M."/>
        </authorList>
    </citation>
    <scope>NUCLEOTIDE SEQUENCE [LARGE SCALE GENOMIC DNA]</scope>
    <source>
        <strain evidence="2">Alpha-2009</strain>
        <tissue evidence="2">Whole body</tissue>
    </source>
</reference>
<keyword evidence="3" id="KW-1185">Reference proteome</keyword>
<feature type="transmembrane region" description="Helical" evidence="1">
    <location>
        <begin position="82"/>
        <end position="103"/>
    </location>
</feature>
<name>A0AAW2H061_9HYME</name>
<protein>
    <submittedName>
        <fullName evidence="2">Uncharacterized protein</fullName>
    </submittedName>
</protein>
<dbReference type="AlphaFoldDB" id="A0AAW2H061"/>
<gene>
    <name evidence="2" type="ORF">PUN28_000468</name>
</gene>
<evidence type="ECO:0000313" key="2">
    <source>
        <dbReference type="EMBL" id="KAL0132751.1"/>
    </source>
</evidence>
<sequence>MHLIYVYFQYSYSNIFLYYADITILVRILYILLELSIQVFIYSKMLKMPFLAYDKLCILSLISIISNLIKSLDTILLNISRIPLYICIFLYTYLSVYNFYIYICI</sequence>
<dbReference type="EMBL" id="JADYXP020000001">
    <property type="protein sequence ID" value="KAL0132751.1"/>
    <property type="molecule type" value="Genomic_DNA"/>
</dbReference>
<comment type="caution">
    <text evidence="2">The sequence shown here is derived from an EMBL/GenBank/DDBJ whole genome shotgun (WGS) entry which is preliminary data.</text>
</comment>
<feature type="transmembrane region" description="Helical" evidence="1">
    <location>
        <begin position="56"/>
        <end position="76"/>
    </location>
</feature>
<keyword evidence="1" id="KW-1133">Transmembrane helix</keyword>
<keyword evidence="1" id="KW-0472">Membrane</keyword>
<organism evidence="2 3">
    <name type="scientific">Cardiocondyla obscurior</name>
    <dbReference type="NCBI Taxonomy" id="286306"/>
    <lineage>
        <taxon>Eukaryota</taxon>
        <taxon>Metazoa</taxon>
        <taxon>Ecdysozoa</taxon>
        <taxon>Arthropoda</taxon>
        <taxon>Hexapoda</taxon>
        <taxon>Insecta</taxon>
        <taxon>Pterygota</taxon>
        <taxon>Neoptera</taxon>
        <taxon>Endopterygota</taxon>
        <taxon>Hymenoptera</taxon>
        <taxon>Apocrita</taxon>
        <taxon>Aculeata</taxon>
        <taxon>Formicoidea</taxon>
        <taxon>Formicidae</taxon>
        <taxon>Myrmicinae</taxon>
        <taxon>Cardiocondyla</taxon>
    </lineage>
</organism>
<evidence type="ECO:0000313" key="3">
    <source>
        <dbReference type="Proteomes" id="UP001430953"/>
    </source>
</evidence>
<accession>A0AAW2H061</accession>
<feature type="transmembrane region" description="Helical" evidence="1">
    <location>
        <begin position="15"/>
        <end position="35"/>
    </location>
</feature>
<keyword evidence="1" id="KW-0812">Transmembrane</keyword>
<proteinExistence type="predicted"/>
<evidence type="ECO:0000256" key="1">
    <source>
        <dbReference type="SAM" id="Phobius"/>
    </source>
</evidence>
<dbReference type="Proteomes" id="UP001430953">
    <property type="component" value="Unassembled WGS sequence"/>
</dbReference>